<dbReference type="InterPro" id="IPR052155">
    <property type="entry name" value="Biofilm_reg_signaling"/>
</dbReference>
<dbReference type="Proteomes" id="UP000295182">
    <property type="component" value="Unassembled WGS sequence"/>
</dbReference>
<keyword evidence="1" id="KW-1133">Transmembrane helix</keyword>
<feature type="domain" description="PAC" evidence="3">
    <location>
        <begin position="404"/>
        <end position="457"/>
    </location>
</feature>
<dbReference type="InterPro" id="IPR013656">
    <property type="entry name" value="PAS_4"/>
</dbReference>
<feature type="domain" description="PAS" evidence="2">
    <location>
        <begin position="476"/>
        <end position="527"/>
    </location>
</feature>
<protein>
    <submittedName>
        <fullName evidence="5">PAS domain S-box-containing protein/diguanylate cyclase (GGDEF)-like protein</fullName>
    </submittedName>
</protein>
<dbReference type="InterPro" id="IPR000700">
    <property type="entry name" value="PAS-assoc_C"/>
</dbReference>
<feature type="domain" description="PAS" evidence="2">
    <location>
        <begin position="837"/>
        <end position="874"/>
    </location>
</feature>
<dbReference type="OrthoDB" id="9813903at2"/>
<dbReference type="CDD" id="cd00130">
    <property type="entry name" value="PAS"/>
    <property type="match status" value="2"/>
</dbReference>
<dbReference type="PROSITE" id="PS50113">
    <property type="entry name" value="PAC"/>
    <property type="match status" value="2"/>
</dbReference>
<evidence type="ECO:0000256" key="1">
    <source>
        <dbReference type="SAM" id="Phobius"/>
    </source>
</evidence>
<dbReference type="InterPro" id="IPR000160">
    <property type="entry name" value="GGDEF_dom"/>
</dbReference>
<dbReference type="EMBL" id="SLXH01000003">
    <property type="protein sequence ID" value="TCP19855.1"/>
    <property type="molecule type" value="Genomic_DNA"/>
</dbReference>
<dbReference type="InterPro" id="IPR013655">
    <property type="entry name" value="PAS_fold_3"/>
</dbReference>
<dbReference type="CDD" id="cd12915">
    <property type="entry name" value="PDC2_DGC_like"/>
    <property type="match status" value="1"/>
</dbReference>
<dbReference type="InterPro" id="IPR000014">
    <property type="entry name" value="PAS"/>
</dbReference>
<feature type="domain" description="GGDEF" evidence="4">
    <location>
        <begin position="987"/>
        <end position="1119"/>
    </location>
</feature>
<dbReference type="Pfam" id="PF08448">
    <property type="entry name" value="PAS_4"/>
    <property type="match status" value="2"/>
</dbReference>
<dbReference type="Gene3D" id="3.30.450.20">
    <property type="entry name" value="PAS domain"/>
    <property type="match status" value="7"/>
</dbReference>
<dbReference type="Pfam" id="PF08447">
    <property type="entry name" value="PAS_3"/>
    <property type="match status" value="3"/>
</dbReference>
<dbReference type="SMART" id="SM00091">
    <property type="entry name" value="PAS"/>
    <property type="match status" value="5"/>
</dbReference>
<evidence type="ECO:0000259" key="4">
    <source>
        <dbReference type="PROSITE" id="PS50887"/>
    </source>
</evidence>
<evidence type="ECO:0000259" key="2">
    <source>
        <dbReference type="PROSITE" id="PS50112"/>
    </source>
</evidence>
<dbReference type="PROSITE" id="PS50887">
    <property type="entry name" value="GGDEF"/>
    <property type="match status" value="1"/>
</dbReference>
<evidence type="ECO:0000313" key="6">
    <source>
        <dbReference type="Proteomes" id="UP000295182"/>
    </source>
</evidence>
<dbReference type="InterPro" id="IPR043128">
    <property type="entry name" value="Rev_trsase/Diguanyl_cyclase"/>
</dbReference>
<dbReference type="InterPro" id="IPR035965">
    <property type="entry name" value="PAS-like_dom_sf"/>
</dbReference>
<dbReference type="SUPFAM" id="SSF55073">
    <property type="entry name" value="Nucleotide cyclase"/>
    <property type="match status" value="1"/>
</dbReference>
<dbReference type="FunFam" id="3.30.70.270:FF:000001">
    <property type="entry name" value="Diguanylate cyclase domain protein"/>
    <property type="match status" value="1"/>
</dbReference>
<dbReference type="SMART" id="SM00267">
    <property type="entry name" value="GGDEF"/>
    <property type="match status" value="1"/>
</dbReference>
<sequence length="1140" mass="125209">MPKIPFPLPLVARQYQSGLLGGLLVLLVCAIYWVHLLGDHADRLTDAESQARQRAVQLSAHMTTQVSTLVSGLEYLAKNLAATYDDDPGGAFLLAERTAWKTFPQNSIIQVGVADASGRLTYSSQPTGVRSVSIADREHFRVHAQGGQPRLFISRPVLGRVSGQWSIQFSYPLEHDGRFAGVVVVSMSPEYIASGFRELFGSGSNVALLVRADGTYLARSHFLDKVLDKSVPKNRGFLTSPQAVRGEYRVMDPIEGVDRYYAWSRLKQFPLVVAVGLDRARALAATQSAIQDSLWRNAVGSFLIVLALLGMALLLRRVQQDRALLQENEQRYQLALEGGALGVWDWSLRTQRLGVDSHLAYLLGLSPDGVQQGLEGLLPLVHPDDRPGIDALVEPLRRGQIDRFARELRLRHHSGQWRWLDVRGKVGQRGQGGRAERIFGTFSDVTARRESEALQAELQARLGKLVAQVPGAVYQYRLSADGHSSFPYASSGISDVYGLTPQEAMRDGSQVFGRIHPEDRQRVSDSIVVSARHLTPWVCEYRTLLADGQVHWLAGHANPERETDGGTLWHGYIHDITEQHAAHDALRRSEERLRMTAAAVGDGLWEWNTASGHMEFDARCQDILGYASPIRRVVFADWCQSIHPNDGHKALGLLQRQVGLGEPFALELRLRCACACGTWRWVELRGQAAPLEGSDGARVMGTLTDIGQRRADAQLRRALLDNAGALLIVTGADRTVRLTNQRAIDMFSGNGQSLAGSDMRFFYWNPTDFVEAGKHYAQVRATGESWMEYPMRSAHGEQRWFAIRGTLLDAEQPEGEVIWTLVDTTERRHAEQALATARAHLLEVIEHVPGGVLVQNTAGSVVVVNNQACQLLGLGAPAADLVGLSAQALQQRMAPEVLRHWQAARAGATVLALPDGRMLQCEQIQMRTAGQDIGQLWIVRDITERRRREETLQRLATTDALTGLANRRAFAQRLDVALEQVVAQGGAPGMVIMFDLDHFKRVNDTYGHAAGDKVLVHLAQILRGQALREDDLPARLGGEEFAVLLPRTSADDAAAVAERLRLALERSRIDSGDGRTICVTLSAGLAPLAGDAEHSLALADAALYQAKNSGRNRVVVADAAVPAQTPLLLLSNKELIAPTA</sequence>
<dbReference type="SMART" id="SM00086">
    <property type="entry name" value="PAC"/>
    <property type="match status" value="4"/>
</dbReference>
<dbReference type="PROSITE" id="PS50112">
    <property type="entry name" value="PAS"/>
    <property type="match status" value="2"/>
</dbReference>
<feature type="domain" description="PAC" evidence="3">
    <location>
        <begin position="537"/>
        <end position="588"/>
    </location>
</feature>
<feature type="transmembrane region" description="Helical" evidence="1">
    <location>
        <begin position="15"/>
        <end position="34"/>
    </location>
</feature>
<name>A0A4R2NFG5_9BURK</name>
<accession>A0A4R2NFG5</accession>
<keyword evidence="1" id="KW-0472">Membrane</keyword>
<evidence type="ECO:0000313" key="5">
    <source>
        <dbReference type="EMBL" id="TCP19855.1"/>
    </source>
</evidence>
<keyword evidence="1" id="KW-0812">Transmembrane</keyword>
<gene>
    <name evidence="5" type="ORF">EV674_10385</name>
</gene>
<dbReference type="Gene3D" id="3.30.70.270">
    <property type="match status" value="1"/>
</dbReference>
<dbReference type="PANTHER" id="PTHR44757">
    <property type="entry name" value="DIGUANYLATE CYCLASE DGCP"/>
    <property type="match status" value="1"/>
</dbReference>
<dbReference type="SUPFAM" id="SSF55785">
    <property type="entry name" value="PYP-like sensor domain (PAS domain)"/>
    <property type="match status" value="5"/>
</dbReference>
<dbReference type="Pfam" id="PF00990">
    <property type="entry name" value="GGDEF"/>
    <property type="match status" value="1"/>
</dbReference>
<feature type="transmembrane region" description="Helical" evidence="1">
    <location>
        <begin position="294"/>
        <end position="315"/>
    </location>
</feature>
<dbReference type="NCBIfam" id="TIGR00229">
    <property type="entry name" value="sensory_box"/>
    <property type="match status" value="2"/>
</dbReference>
<dbReference type="PANTHER" id="PTHR44757:SF2">
    <property type="entry name" value="BIOFILM ARCHITECTURE MAINTENANCE PROTEIN MBAA"/>
    <property type="match status" value="1"/>
</dbReference>
<dbReference type="NCBIfam" id="TIGR00254">
    <property type="entry name" value="GGDEF"/>
    <property type="match status" value="1"/>
</dbReference>
<dbReference type="InterPro" id="IPR029787">
    <property type="entry name" value="Nucleotide_cyclase"/>
</dbReference>
<dbReference type="AlphaFoldDB" id="A0A4R2NFG5"/>
<organism evidence="5 6">
    <name type="scientific">Simplicispira metamorpha</name>
    <dbReference type="NCBI Taxonomy" id="80881"/>
    <lineage>
        <taxon>Bacteria</taxon>
        <taxon>Pseudomonadati</taxon>
        <taxon>Pseudomonadota</taxon>
        <taxon>Betaproteobacteria</taxon>
        <taxon>Burkholderiales</taxon>
        <taxon>Comamonadaceae</taxon>
        <taxon>Simplicispira</taxon>
    </lineage>
</organism>
<dbReference type="RefSeq" id="WP_119012904.1">
    <property type="nucleotide sequence ID" value="NZ_QXNC01000010.1"/>
</dbReference>
<reference evidence="5 6" key="1">
    <citation type="submission" date="2019-03" db="EMBL/GenBank/DDBJ databases">
        <title>Genomic Encyclopedia of Type Strains, Phase IV (KMG-IV): sequencing the most valuable type-strain genomes for metagenomic binning, comparative biology and taxonomic classification.</title>
        <authorList>
            <person name="Goeker M."/>
        </authorList>
    </citation>
    <scope>NUCLEOTIDE SEQUENCE [LARGE SCALE GENOMIC DNA]</scope>
    <source>
        <strain evidence="5 6">DSM 1837</strain>
    </source>
</reference>
<dbReference type="InterPro" id="IPR001610">
    <property type="entry name" value="PAC"/>
</dbReference>
<evidence type="ECO:0000259" key="3">
    <source>
        <dbReference type="PROSITE" id="PS50113"/>
    </source>
</evidence>
<keyword evidence="6" id="KW-1185">Reference proteome</keyword>
<dbReference type="GO" id="GO:0003824">
    <property type="term" value="F:catalytic activity"/>
    <property type="evidence" value="ECO:0007669"/>
    <property type="project" value="UniProtKB-ARBA"/>
</dbReference>
<dbReference type="CDD" id="cd12914">
    <property type="entry name" value="PDC1_DGC_like"/>
    <property type="match status" value="1"/>
</dbReference>
<dbReference type="CDD" id="cd01949">
    <property type="entry name" value="GGDEF"/>
    <property type="match status" value="1"/>
</dbReference>
<proteinExistence type="predicted"/>
<comment type="caution">
    <text evidence="5">The sequence shown here is derived from an EMBL/GenBank/DDBJ whole genome shotgun (WGS) entry which is preliminary data.</text>
</comment>